<evidence type="ECO:0000259" key="1">
    <source>
        <dbReference type="PROSITE" id="PS51186"/>
    </source>
</evidence>
<protein>
    <submittedName>
        <fullName evidence="2">Acetyltransferase, GNAT family</fullName>
    </submittedName>
</protein>
<accession>A0A6J4QN64</accession>
<dbReference type="SUPFAM" id="SSF55729">
    <property type="entry name" value="Acyl-CoA N-acyltransferases (Nat)"/>
    <property type="match status" value="1"/>
</dbReference>
<reference evidence="2" key="1">
    <citation type="submission" date="2020-02" db="EMBL/GenBank/DDBJ databases">
        <authorList>
            <person name="Meier V. D."/>
        </authorList>
    </citation>
    <scope>NUCLEOTIDE SEQUENCE</scope>
    <source>
        <strain evidence="2">AVDCRST_MAG37</strain>
    </source>
</reference>
<dbReference type="Gene3D" id="3.40.630.30">
    <property type="match status" value="1"/>
</dbReference>
<keyword evidence="2" id="KW-0808">Transferase</keyword>
<dbReference type="InterPro" id="IPR000182">
    <property type="entry name" value="GNAT_dom"/>
</dbReference>
<dbReference type="Pfam" id="PF13302">
    <property type="entry name" value="Acetyltransf_3"/>
    <property type="match status" value="1"/>
</dbReference>
<dbReference type="GO" id="GO:0016747">
    <property type="term" value="F:acyltransferase activity, transferring groups other than amino-acyl groups"/>
    <property type="evidence" value="ECO:0007669"/>
    <property type="project" value="InterPro"/>
</dbReference>
<dbReference type="PANTHER" id="PTHR43415">
    <property type="entry name" value="SPERMIDINE N(1)-ACETYLTRANSFERASE"/>
    <property type="match status" value="1"/>
</dbReference>
<dbReference type="InterPro" id="IPR016181">
    <property type="entry name" value="Acyl_CoA_acyltransferase"/>
</dbReference>
<dbReference type="PANTHER" id="PTHR43415:SF5">
    <property type="entry name" value="ACETYLTRANSFERASE"/>
    <property type="match status" value="1"/>
</dbReference>
<evidence type="ECO:0000313" key="2">
    <source>
        <dbReference type="EMBL" id="CAA9446886.1"/>
    </source>
</evidence>
<proteinExistence type="predicted"/>
<name>A0A6J4QN64_9ACTN</name>
<dbReference type="EMBL" id="CADCVD010000090">
    <property type="protein sequence ID" value="CAA9446886.1"/>
    <property type="molecule type" value="Genomic_DNA"/>
</dbReference>
<organism evidence="2">
    <name type="scientific">uncultured Rubrobacteraceae bacterium</name>
    <dbReference type="NCBI Taxonomy" id="349277"/>
    <lineage>
        <taxon>Bacteria</taxon>
        <taxon>Bacillati</taxon>
        <taxon>Actinomycetota</taxon>
        <taxon>Rubrobacteria</taxon>
        <taxon>Rubrobacterales</taxon>
        <taxon>Rubrobacteraceae</taxon>
        <taxon>environmental samples</taxon>
    </lineage>
</organism>
<dbReference type="PROSITE" id="PS51186">
    <property type="entry name" value="GNAT"/>
    <property type="match status" value="1"/>
</dbReference>
<dbReference type="AlphaFoldDB" id="A0A6J4QN64"/>
<gene>
    <name evidence="2" type="ORF">AVDCRST_MAG37-1917</name>
</gene>
<feature type="domain" description="N-acetyltransferase" evidence="1">
    <location>
        <begin position="7"/>
        <end position="163"/>
    </location>
</feature>
<sequence length="179" mass="21115">MRRHDRANYPLYARWYGDEEVWRLTSWMAEPMRRVAVERLFEDRETSSLEESFAIHEEGEDDPIGIISLMNISEANASADLSIIVGERKDRDRGLGTEAIRIILRYAFEDLCLNRVGLSVFEFNEAAISAYEKLGFEREGRMQRAVRRDEEYHDAILMRILASEWRERDPATRRRNRSI</sequence>